<accession>A0A6C0LMK9</accession>
<dbReference type="AlphaFoldDB" id="A0A6C0LMK9"/>
<evidence type="ECO:0000313" key="1">
    <source>
        <dbReference type="EMBL" id="QHU31767.1"/>
    </source>
</evidence>
<protein>
    <submittedName>
        <fullName evidence="1">Uncharacterized protein</fullName>
    </submittedName>
</protein>
<sequence length="265" mass="31802">MDYGTLKNYFPRPKRWETMKLFEKIQYTFSRFTPDFGKFVHKLDAKRIVKELAGNTIEVPRVVREMAQWDDISPADLNPDHIIKATHGSGFNINIEHGVTYNMNFIKQNLQQFNRMKYLNFRESQYKYVKPGFFIEEKIHDYANAKNGNAITFMIYCIHGIPYTLIMSDKRLDRYRHFYVHTDYRMEQIPIENQVYHPFIIPPQETMNRMFDGAKALSKLFEFVRIDFYLDIYNKIYFSEFTFTPHAGLQIYSNNMELQLGKLWI</sequence>
<name>A0A6C0LMK9_9ZZZZ</name>
<dbReference type="EMBL" id="MN740532">
    <property type="protein sequence ID" value="QHU31767.1"/>
    <property type="molecule type" value="Genomic_DNA"/>
</dbReference>
<organism evidence="1">
    <name type="scientific">viral metagenome</name>
    <dbReference type="NCBI Taxonomy" id="1070528"/>
    <lineage>
        <taxon>unclassified sequences</taxon>
        <taxon>metagenomes</taxon>
        <taxon>organismal metagenomes</taxon>
    </lineage>
</organism>
<dbReference type="Pfam" id="PF14305">
    <property type="entry name" value="ATPgrasp_TupA"/>
    <property type="match status" value="1"/>
</dbReference>
<dbReference type="InterPro" id="IPR029465">
    <property type="entry name" value="ATPgrasp_TupA"/>
</dbReference>
<reference evidence="1" key="1">
    <citation type="journal article" date="2020" name="Nature">
        <title>Giant virus diversity and host interactions through global metagenomics.</title>
        <authorList>
            <person name="Schulz F."/>
            <person name="Roux S."/>
            <person name="Paez-Espino D."/>
            <person name="Jungbluth S."/>
            <person name="Walsh D.A."/>
            <person name="Denef V.J."/>
            <person name="McMahon K.D."/>
            <person name="Konstantinidis K.T."/>
            <person name="Eloe-Fadrosh E.A."/>
            <person name="Kyrpides N.C."/>
            <person name="Woyke T."/>
        </authorList>
    </citation>
    <scope>NUCLEOTIDE SEQUENCE</scope>
    <source>
        <strain evidence="1">GVMAG-M-3300027963-41</strain>
    </source>
</reference>
<proteinExistence type="predicted"/>